<comment type="caution">
    <text evidence="1">The sequence shown here is derived from an EMBL/GenBank/DDBJ whole genome shotgun (WGS) entry which is preliminary data.</text>
</comment>
<dbReference type="InterPro" id="IPR017601">
    <property type="entry name" value="DGQHR-contain_dom"/>
</dbReference>
<dbReference type="AlphaFoldDB" id="A0A2V3PM15"/>
<dbReference type="RefSeq" id="WP_110311907.1">
    <property type="nucleotide sequence ID" value="NZ_QICL01000026.1"/>
</dbReference>
<dbReference type="EMBL" id="QICL01000026">
    <property type="protein sequence ID" value="PXV61099.1"/>
    <property type="molecule type" value="Genomic_DNA"/>
</dbReference>
<dbReference type="Proteomes" id="UP000247973">
    <property type="component" value="Unassembled WGS sequence"/>
</dbReference>
<dbReference type="Pfam" id="PF14072">
    <property type="entry name" value="DndB"/>
    <property type="match status" value="1"/>
</dbReference>
<evidence type="ECO:0000313" key="1">
    <source>
        <dbReference type="EMBL" id="PXV61099.1"/>
    </source>
</evidence>
<sequence length="414" mass="48184">MRKINLPSLRGVIGNWSYFSTIMKIKDIVEDNRIITVAESEELYSENINHILQREINLKRIEKIKDYLLNNNDHFFSSIIVAIHNGNPVWSDFDIEHHFRIENEVVDDEELNFIENKVGILTLSGDEEIFALDGQHRLIGLRAAYAESNDIGNEEVSLIYVVHNNNLKEKTRRLFTVLNKYAEKPKEAELIILDEDDAAAIITRRLVETHSILKLTNAVSDSNSANIGANDLVSFTTLVTINRINKEILKPYNIDYTKRPSDEVLEGYSRDIFNFWNYFFSNFSQIQRCINEEIVYFENGEKYNRNNETGGSLFLRPVGQVLFVKIYMMFLASGELEILSRKLSLIDFNLNGPNCKYIFWNNRILAKNDALKRNIFLYILGKYNGNVDRLQEEIRNIYETYGIVYNNHIQPIND</sequence>
<organism evidence="1 2">
    <name type="scientific">Dysgonomonas alginatilytica</name>
    <dbReference type="NCBI Taxonomy" id="1605892"/>
    <lineage>
        <taxon>Bacteria</taxon>
        <taxon>Pseudomonadati</taxon>
        <taxon>Bacteroidota</taxon>
        <taxon>Bacteroidia</taxon>
        <taxon>Bacteroidales</taxon>
        <taxon>Dysgonomonadaceae</taxon>
        <taxon>Dysgonomonas</taxon>
    </lineage>
</organism>
<accession>A0A2V3PM15</accession>
<evidence type="ECO:0000313" key="2">
    <source>
        <dbReference type="Proteomes" id="UP000247973"/>
    </source>
</evidence>
<gene>
    <name evidence="1" type="ORF">CLV62_12633</name>
</gene>
<dbReference type="CDD" id="cd16414">
    <property type="entry name" value="dndB_like"/>
    <property type="match status" value="1"/>
</dbReference>
<name>A0A2V3PM15_9BACT</name>
<dbReference type="InterPro" id="IPR017642">
    <property type="entry name" value="DNA_S_mod_DndB"/>
</dbReference>
<reference evidence="1 2" key="1">
    <citation type="submission" date="2018-03" db="EMBL/GenBank/DDBJ databases">
        <title>Genomic Encyclopedia of Archaeal and Bacterial Type Strains, Phase II (KMG-II): from individual species to whole genera.</title>
        <authorList>
            <person name="Goeker M."/>
        </authorList>
    </citation>
    <scope>NUCLEOTIDE SEQUENCE [LARGE SCALE GENOMIC DNA]</scope>
    <source>
        <strain evidence="1 2">DSM 100214</strain>
    </source>
</reference>
<dbReference type="OrthoDB" id="9789139at2"/>
<proteinExistence type="predicted"/>
<dbReference type="NCBIfam" id="TIGR03187">
    <property type="entry name" value="DGQHR"/>
    <property type="match status" value="1"/>
</dbReference>
<protein>
    <submittedName>
        <fullName evidence="1">DNA sulfur modification protein DndB</fullName>
    </submittedName>
</protein>
<keyword evidence="2" id="KW-1185">Reference proteome</keyword>